<dbReference type="RefSeq" id="WP_091298220.1">
    <property type="nucleotide sequence ID" value="NZ_FMDN01000011.1"/>
</dbReference>
<dbReference type="EMBL" id="FMDN01000011">
    <property type="protein sequence ID" value="SCG58027.1"/>
    <property type="molecule type" value="Genomic_DNA"/>
</dbReference>
<protein>
    <recommendedName>
        <fullName evidence="3">Flavin reductase</fullName>
    </recommendedName>
</protein>
<accession>A0A1C5II38</accession>
<proteinExistence type="predicted"/>
<organism evidence="1 2">
    <name type="scientific">Micromonospora halophytica</name>
    <dbReference type="NCBI Taxonomy" id="47864"/>
    <lineage>
        <taxon>Bacteria</taxon>
        <taxon>Bacillati</taxon>
        <taxon>Actinomycetota</taxon>
        <taxon>Actinomycetes</taxon>
        <taxon>Micromonosporales</taxon>
        <taxon>Micromonosporaceae</taxon>
        <taxon>Micromonospora</taxon>
    </lineage>
</organism>
<gene>
    <name evidence="1" type="ORF">GA0070560_111176</name>
</gene>
<evidence type="ECO:0000313" key="2">
    <source>
        <dbReference type="Proteomes" id="UP000199408"/>
    </source>
</evidence>
<dbReference type="AlphaFoldDB" id="A0A1C5II38"/>
<keyword evidence="2" id="KW-1185">Reference proteome</keyword>
<evidence type="ECO:0000313" key="1">
    <source>
        <dbReference type="EMBL" id="SCG58027.1"/>
    </source>
</evidence>
<dbReference type="Proteomes" id="UP000199408">
    <property type="component" value="Unassembled WGS sequence"/>
</dbReference>
<evidence type="ECO:0008006" key="3">
    <source>
        <dbReference type="Google" id="ProtNLM"/>
    </source>
</evidence>
<dbReference type="STRING" id="47864.GA0070560_111176"/>
<reference evidence="2" key="1">
    <citation type="submission" date="2016-06" db="EMBL/GenBank/DDBJ databases">
        <authorList>
            <person name="Varghese N."/>
        </authorList>
    </citation>
    <scope>NUCLEOTIDE SEQUENCE [LARGE SCALE GENOMIC DNA]</scope>
    <source>
        <strain evidence="2">DSM 43171</strain>
    </source>
</reference>
<sequence>MTGGFPAPAGGGRHVAARPIWRCRACGAPWPCQPAKLHLRREYAHDPAGLATYLCLLMHDAINDDLQLRPGRLGPAEYYPRPFTAAVILDVQRVGRYGEVPAT</sequence>
<name>A0A1C5II38_9ACTN</name>